<keyword evidence="10" id="KW-0479">Metal-binding</keyword>
<evidence type="ECO:0000256" key="13">
    <source>
        <dbReference type="ARBA" id="ARBA00032735"/>
    </source>
</evidence>
<evidence type="ECO:0000256" key="8">
    <source>
        <dbReference type="ARBA" id="ARBA00012964"/>
    </source>
</evidence>
<comment type="subunit">
    <text evidence="7">Homodimer.</text>
</comment>
<dbReference type="Gene3D" id="1.10.3210.10">
    <property type="entry name" value="Hypothetical protein af1432"/>
    <property type="match status" value="1"/>
</dbReference>
<comment type="cofactor">
    <cofactor evidence="2">
        <name>Mn(2+)</name>
        <dbReference type="ChEBI" id="CHEBI:29035"/>
    </cofactor>
</comment>
<gene>
    <name evidence="15" type="ORF">Ciccas_002272</name>
</gene>
<name>A0ABD2QHQ4_9PLAT</name>
<comment type="catalytic activity">
    <reaction evidence="1">
        <text>a 2'-deoxyribonucleoside 5'-phosphate + H2O = a 2'-deoxyribonucleoside + phosphate</text>
        <dbReference type="Rhea" id="RHEA:36167"/>
        <dbReference type="ChEBI" id="CHEBI:15377"/>
        <dbReference type="ChEBI" id="CHEBI:18274"/>
        <dbReference type="ChEBI" id="CHEBI:43474"/>
        <dbReference type="ChEBI" id="CHEBI:65317"/>
        <dbReference type="EC" id="3.1.3.89"/>
    </reaction>
</comment>
<dbReference type="PANTHER" id="PTHR11845">
    <property type="entry name" value="5'-DEOXYNUCLEOTIDASE HDDC2"/>
    <property type="match status" value="1"/>
</dbReference>
<evidence type="ECO:0000256" key="2">
    <source>
        <dbReference type="ARBA" id="ARBA00001936"/>
    </source>
</evidence>
<comment type="caution">
    <text evidence="15">The sequence shown here is derived from an EMBL/GenBank/DDBJ whole genome shotgun (WGS) entry which is preliminary data.</text>
</comment>
<comment type="function">
    <text evidence="5">Catalyzes the dephosphorylation of the nucleoside 5'-monophosphates deoxyadenosine monophosphate (dAMP), deoxycytidine monophosphate (dCMP), deoxyguanosine monophosphate (dGMP) and deoxythymidine monophosphate (dTMP).</text>
</comment>
<dbReference type="GO" id="GO:0002953">
    <property type="term" value="F:5'-deoxynucleotidase activity"/>
    <property type="evidence" value="ECO:0007669"/>
    <property type="project" value="UniProtKB-EC"/>
</dbReference>
<dbReference type="Proteomes" id="UP001626550">
    <property type="component" value="Unassembled WGS sequence"/>
</dbReference>
<evidence type="ECO:0000256" key="12">
    <source>
        <dbReference type="ARBA" id="ARBA00022842"/>
    </source>
</evidence>
<dbReference type="InterPro" id="IPR039356">
    <property type="entry name" value="YfbR/HDDC2"/>
</dbReference>
<evidence type="ECO:0000256" key="6">
    <source>
        <dbReference type="ARBA" id="ARBA00009999"/>
    </source>
</evidence>
<keyword evidence="12" id="KW-0460">Magnesium</keyword>
<keyword evidence="11" id="KW-0378">Hydrolase</keyword>
<dbReference type="GO" id="GO:0009159">
    <property type="term" value="P:deoxyribonucleoside monophosphate catabolic process"/>
    <property type="evidence" value="ECO:0007669"/>
    <property type="project" value="UniProtKB-ARBA"/>
</dbReference>
<organism evidence="15 16">
    <name type="scientific">Cichlidogyrus casuarinus</name>
    <dbReference type="NCBI Taxonomy" id="1844966"/>
    <lineage>
        <taxon>Eukaryota</taxon>
        <taxon>Metazoa</taxon>
        <taxon>Spiralia</taxon>
        <taxon>Lophotrochozoa</taxon>
        <taxon>Platyhelminthes</taxon>
        <taxon>Monogenea</taxon>
        <taxon>Monopisthocotylea</taxon>
        <taxon>Dactylogyridea</taxon>
        <taxon>Ancyrocephalidae</taxon>
        <taxon>Cichlidogyrus</taxon>
    </lineage>
</organism>
<protein>
    <recommendedName>
        <fullName evidence="9">5'-deoxynucleotidase HDDC2</fullName>
        <ecNumber evidence="8">3.1.3.89</ecNumber>
    </recommendedName>
    <alternativeName>
        <fullName evidence="13">HD domain-containing protein 2</fullName>
    </alternativeName>
</protein>
<comment type="cofactor">
    <cofactor evidence="3">
        <name>Co(2+)</name>
        <dbReference type="ChEBI" id="CHEBI:48828"/>
    </cofactor>
</comment>
<evidence type="ECO:0000256" key="4">
    <source>
        <dbReference type="ARBA" id="ARBA00001946"/>
    </source>
</evidence>
<dbReference type="AlphaFoldDB" id="A0ABD2QHQ4"/>
<evidence type="ECO:0000256" key="1">
    <source>
        <dbReference type="ARBA" id="ARBA00001638"/>
    </source>
</evidence>
<evidence type="ECO:0000256" key="11">
    <source>
        <dbReference type="ARBA" id="ARBA00022801"/>
    </source>
</evidence>
<evidence type="ECO:0000256" key="7">
    <source>
        <dbReference type="ARBA" id="ARBA00011738"/>
    </source>
</evidence>
<sequence length="192" mass="22262">MTDQEWLEFMTTVGKLKRTVRTGWKLKGIRQPENVSDHMFRMGVLSFFIDNSVKIGEVTHCIDKNKVLKMSLIHDLAEAIVGDITPHCGIDPNDKFKLELDAMNKMVDMLRKSEKSEAADEIMSLWQEYNQRSSPESILCKDFDCFEMILQASEYEQEQSADLQDFFDSTSGKFKTDLVAKWVKLLHDKRNK</sequence>
<evidence type="ECO:0000256" key="5">
    <source>
        <dbReference type="ARBA" id="ARBA00004074"/>
    </source>
</evidence>
<evidence type="ECO:0000256" key="10">
    <source>
        <dbReference type="ARBA" id="ARBA00022723"/>
    </source>
</evidence>
<evidence type="ECO:0000259" key="14">
    <source>
        <dbReference type="Pfam" id="PF13023"/>
    </source>
</evidence>
<keyword evidence="16" id="KW-1185">Reference proteome</keyword>
<comment type="cofactor">
    <cofactor evidence="4">
        <name>Mg(2+)</name>
        <dbReference type="ChEBI" id="CHEBI:18420"/>
    </cofactor>
</comment>
<accession>A0ABD2QHQ4</accession>
<reference evidence="15 16" key="1">
    <citation type="submission" date="2024-11" db="EMBL/GenBank/DDBJ databases">
        <title>Adaptive evolution of stress response genes in parasites aligns with host niche diversity.</title>
        <authorList>
            <person name="Hahn C."/>
            <person name="Resl P."/>
        </authorList>
    </citation>
    <scope>NUCLEOTIDE SEQUENCE [LARGE SCALE GENOMIC DNA]</scope>
    <source>
        <strain evidence="15">EGGRZ-B1_66</strain>
        <tissue evidence="15">Body</tissue>
    </source>
</reference>
<comment type="similarity">
    <text evidence="6">Belongs to the HDDC2 family.</text>
</comment>
<evidence type="ECO:0000313" key="15">
    <source>
        <dbReference type="EMBL" id="KAL3319075.1"/>
    </source>
</evidence>
<evidence type="ECO:0000256" key="9">
    <source>
        <dbReference type="ARBA" id="ARBA00015933"/>
    </source>
</evidence>
<dbReference type="Pfam" id="PF13023">
    <property type="entry name" value="HD_3"/>
    <property type="match status" value="1"/>
</dbReference>
<proteinExistence type="inferred from homology"/>
<dbReference type="PANTHER" id="PTHR11845:SF13">
    <property type="entry name" value="5'-DEOXYNUCLEOTIDASE HDDC2"/>
    <property type="match status" value="1"/>
</dbReference>
<evidence type="ECO:0000256" key="3">
    <source>
        <dbReference type="ARBA" id="ARBA00001941"/>
    </source>
</evidence>
<dbReference type="SUPFAM" id="SSF109604">
    <property type="entry name" value="HD-domain/PDEase-like"/>
    <property type="match status" value="1"/>
</dbReference>
<dbReference type="GO" id="GO:0046872">
    <property type="term" value="F:metal ion binding"/>
    <property type="evidence" value="ECO:0007669"/>
    <property type="project" value="UniProtKB-KW"/>
</dbReference>
<dbReference type="EMBL" id="JBJKFK010000173">
    <property type="protein sequence ID" value="KAL3319075.1"/>
    <property type="molecule type" value="Genomic_DNA"/>
</dbReference>
<dbReference type="InterPro" id="IPR006674">
    <property type="entry name" value="HD_domain"/>
</dbReference>
<feature type="domain" description="HD" evidence="14">
    <location>
        <begin position="13"/>
        <end position="176"/>
    </location>
</feature>
<dbReference type="FunFam" id="1.10.3210.10:FF:000011">
    <property type="entry name" value="HD domain-containing protein 2"/>
    <property type="match status" value="1"/>
</dbReference>
<evidence type="ECO:0000313" key="16">
    <source>
        <dbReference type="Proteomes" id="UP001626550"/>
    </source>
</evidence>
<dbReference type="EC" id="3.1.3.89" evidence="8"/>